<reference evidence="2" key="1">
    <citation type="submission" date="2023-03" db="EMBL/GenBank/DDBJ databases">
        <title>Massive genome expansion in bonnet fungi (Mycena s.s.) driven by repeated elements and novel gene families across ecological guilds.</title>
        <authorList>
            <consortium name="Lawrence Berkeley National Laboratory"/>
            <person name="Harder C.B."/>
            <person name="Miyauchi S."/>
            <person name="Viragh M."/>
            <person name="Kuo A."/>
            <person name="Thoen E."/>
            <person name="Andreopoulos B."/>
            <person name="Lu D."/>
            <person name="Skrede I."/>
            <person name="Drula E."/>
            <person name="Henrissat B."/>
            <person name="Morin E."/>
            <person name="Kohler A."/>
            <person name="Barry K."/>
            <person name="LaButti K."/>
            <person name="Morin E."/>
            <person name="Salamov A."/>
            <person name="Lipzen A."/>
            <person name="Mereny Z."/>
            <person name="Hegedus B."/>
            <person name="Baldrian P."/>
            <person name="Stursova M."/>
            <person name="Weitz H."/>
            <person name="Taylor A."/>
            <person name="Grigoriev I.V."/>
            <person name="Nagy L.G."/>
            <person name="Martin F."/>
            <person name="Kauserud H."/>
        </authorList>
    </citation>
    <scope>NUCLEOTIDE SEQUENCE</scope>
    <source>
        <strain evidence="2">CBHHK067</strain>
    </source>
</reference>
<evidence type="ECO:0000259" key="1">
    <source>
        <dbReference type="Pfam" id="PF00561"/>
    </source>
</evidence>
<organism evidence="2 3">
    <name type="scientific">Mycena rosella</name>
    <name type="common">Pink bonnet</name>
    <name type="synonym">Agaricus rosellus</name>
    <dbReference type="NCBI Taxonomy" id="1033263"/>
    <lineage>
        <taxon>Eukaryota</taxon>
        <taxon>Fungi</taxon>
        <taxon>Dikarya</taxon>
        <taxon>Basidiomycota</taxon>
        <taxon>Agaricomycotina</taxon>
        <taxon>Agaricomycetes</taxon>
        <taxon>Agaricomycetidae</taxon>
        <taxon>Agaricales</taxon>
        <taxon>Marasmiineae</taxon>
        <taxon>Mycenaceae</taxon>
        <taxon>Mycena</taxon>
    </lineage>
</organism>
<accession>A0AAD7G3A4</accession>
<evidence type="ECO:0000313" key="3">
    <source>
        <dbReference type="Proteomes" id="UP001221757"/>
    </source>
</evidence>
<dbReference type="GO" id="GO:0046503">
    <property type="term" value="P:glycerolipid catabolic process"/>
    <property type="evidence" value="ECO:0007669"/>
    <property type="project" value="TreeGrafter"/>
</dbReference>
<dbReference type="InterPro" id="IPR029058">
    <property type="entry name" value="AB_hydrolase_fold"/>
</dbReference>
<dbReference type="InterPro" id="IPR050471">
    <property type="entry name" value="AB_hydrolase"/>
</dbReference>
<dbReference type="SUPFAM" id="SSF53474">
    <property type="entry name" value="alpha/beta-Hydrolases"/>
    <property type="match status" value="1"/>
</dbReference>
<dbReference type="PANTHER" id="PTHR43433:SF5">
    <property type="entry name" value="AB HYDROLASE-1 DOMAIN-CONTAINING PROTEIN"/>
    <property type="match status" value="1"/>
</dbReference>
<dbReference type="EMBL" id="JARKIE010000234">
    <property type="protein sequence ID" value="KAJ7663440.1"/>
    <property type="molecule type" value="Genomic_DNA"/>
</dbReference>
<protein>
    <submittedName>
        <fullName evidence="2">Alpha/beta-hydrolase</fullName>
    </submittedName>
</protein>
<name>A0AAD7G3A4_MYCRO</name>
<keyword evidence="3" id="KW-1185">Reference proteome</keyword>
<dbReference type="AlphaFoldDB" id="A0AAD7G3A4"/>
<evidence type="ECO:0000313" key="2">
    <source>
        <dbReference type="EMBL" id="KAJ7663440.1"/>
    </source>
</evidence>
<feature type="domain" description="AB hydrolase-1" evidence="1">
    <location>
        <begin position="37"/>
        <end position="141"/>
    </location>
</feature>
<gene>
    <name evidence="2" type="ORF">B0H17DRAFT_1162861</name>
</gene>
<dbReference type="PANTHER" id="PTHR43433">
    <property type="entry name" value="HYDROLASE, ALPHA/BETA FOLD FAMILY PROTEIN"/>
    <property type="match status" value="1"/>
</dbReference>
<dbReference type="Gene3D" id="3.40.50.1820">
    <property type="entry name" value="alpha/beta hydrolase"/>
    <property type="match status" value="1"/>
</dbReference>
<dbReference type="GO" id="GO:0004806">
    <property type="term" value="F:triacylglycerol lipase activity"/>
    <property type="evidence" value="ECO:0007669"/>
    <property type="project" value="TreeGrafter"/>
</dbReference>
<sequence length="341" mass="36762">MPHILITSAGGPLSVCYTISTPTATSAKAIDPVLPTVLLLHPVYLGQIALHHQFADAHLRRFNLVALDLRGHGNSVGAVKPTYGVAEAVDDVVNFLESLHLPPVHIVGVDLGSLVALELAAIWPQRVISLSLISPPALEEPADVAQGRQEIYDCWEAGFGGGAQGEADESALFDAVCGALQLGVNNMQTPMVSALVKNVLGTAMANWAPPKLDEYHRITIDFYTSRPRPTLRGIACPVQIVHCGEDIAYPRECAEELLDALRAVDVDARMHEVPDAVQWGNITHYAEINPLIHNMVTECAVERHVPPARKAGVESPYIAALIESGLQSDGREEFDDDSDCE</sequence>
<dbReference type="InterPro" id="IPR000073">
    <property type="entry name" value="AB_hydrolase_1"/>
</dbReference>
<dbReference type="Proteomes" id="UP001221757">
    <property type="component" value="Unassembled WGS sequence"/>
</dbReference>
<proteinExistence type="predicted"/>
<comment type="caution">
    <text evidence="2">The sequence shown here is derived from an EMBL/GenBank/DDBJ whole genome shotgun (WGS) entry which is preliminary data.</text>
</comment>
<dbReference type="Pfam" id="PF00561">
    <property type="entry name" value="Abhydrolase_1"/>
    <property type="match status" value="1"/>
</dbReference>